<dbReference type="Proteomes" id="UP000629619">
    <property type="component" value="Unassembled WGS sequence"/>
</dbReference>
<comment type="subunit">
    <text evidence="2 5">Homopentamer.</text>
</comment>
<dbReference type="AlphaFoldDB" id="A0A919TL97"/>
<dbReference type="GO" id="GO:0005576">
    <property type="term" value="C:extracellular region"/>
    <property type="evidence" value="ECO:0007669"/>
    <property type="project" value="UniProtKB-SubCell"/>
</dbReference>
<comment type="subcellular location">
    <subcellularLocation>
        <location evidence="5">Secreted</location>
    </subcellularLocation>
    <subcellularLocation>
        <location evidence="5">Bacterial flagellum</location>
    </subcellularLocation>
</comment>
<dbReference type="RefSeq" id="WP_203681141.1">
    <property type="nucleotide sequence ID" value="NZ_BOMW01000033.1"/>
</dbReference>
<keyword evidence="8" id="KW-0282">Flagellum</keyword>
<comment type="function">
    <text evidence="5">Required for morphogenesis and for the elongation of the flagellar filament by facilitating polymerization of the flagellin monomers at the tip of growing filament. Forms a capping structure, which prevents flagellin subunits (transported through the central channel of the flagellum) from leaking out without polymerization at the distal end.</text>
</comment>
<comment type="caution">
    <text evidence="8">The sequence shown here is derived from an EMBL/GenBank/DDBJ whole genome shotgun (WGS) entry which is preliminary data.</text>
</comment>
<keyword evidence="5" id="KW-0964">Secreted</keyword>
<dbReference type="Pfam" id="PF07195">
    <property type="entry name" value="FliD_C"/>
    <property type="match status" value="1"/>
</dbReference>
<dbReference type="Pfam" id="PF02465">
    <property type="entry name" value="FliD_N"/>
    <property type="match status" value="1"/>
</dbReference>
<feature type="domain" description="Flagellar hook-associated protein 2 N-terminal" evidence="6">
    <location>
        <begin position="10"/>
        <end position="107"/>
    </location>
</feature>
<evidence type="ECO:0000313" key="8">
    <source>
        <dbReference type="EMBL" id="GIF06083.1"/>
    </source>
</evidence>
<evidence type="ECO:0000313" key="9">
    <source>
        <dbReference type="Proteomes" id="UP000629619"/>
    </source>
</evidence>
<dbReference type="InterPro" id="IPR040026">
    <property type="entry name" value="FliD"/>
</dbReference>
<keyword evidence="4 5" id="KW-0975">Bacterial flagellum</keyword>
<keyword evidence="8" id="KW-0966">Cell projection</keyword>
<evidence type="ECO:0000256" key="3">
    <source>
        <dbReference type="ARBA" id="ARBA00023054"/>
    </source>
</evidence>
<reference evidence="8" key="1">
    <citation type="submission" date="2021-01" db="EMBL/GenBank/DDBJ databases">
        <title>Whole genome shotgun sequence of Actinoplanes siamensis NBRC 109076.</title>
        <authorList>
            <person name="Komaki H."/>
            <person name="Tamura T."/>
        </authorList>
    </citation>
    <scope>NUCLEOTIDE SEQUENCE</scope>
    <source>
        <strain evidence="8">NBRC 109076</strain>
    </source>
</reference>
<feature type="coiled-coil region" evidence="5">
    <location>
        <begin position="418"/>
        <end position="456"/>
    </location>
</feature>
<keyword evidence="3 5" id="KW-0175">Coiled coil</keyword>
<gene>
    <name evidence="8" type="primary">fliD</name>
    <name evidence="8" type="ORF">Asi03nite_36210</name>
</gene>
<proteinExistence type="inferred from homology"/>
<dbReference type="InterPro" id="IPR010809">
    <property type="entry name" value="FliD_C"/>
</dbReference>
<evidence type="ECO:0000256" key="2">
    <source>
        <dbReference type="ARBA" id="ARBA00011255"/>
    </source>
</evidence>
<evidence type="ECO:0000256" key="1">
    <source>
        <dbReference type="ARBA" id="ARBA00009764"/>
    </source>
</evidence>
<dbReference type="InterPro" id="IPR003481">
    <property type="entry name" value="FliD_N"/>
</dbReference>
<feature type="domain" description="Flagellar hook-associated protein 2 C-terminal" evidence="7">
    <location>
        <begin position="223"/>
        <end position="454"/>
    </location>
</feature>
<evidence type="ECO:0000259" key="7">
    <source>
        <dbReference type="Pfam" id="PF07195"/>
    </source>
</evidence>
<dbReference type="GO" id="GO:0009421">
    <property type="term" value="C:bacterial-type flagellum filament cap"/>
    <property type="evidence" value="ECO:0007669"/>
    <property type="project" value="InterPro"/>
</dbReference>
<evidence type="ECO:0000256" key="4">
    <source>
        <dbReference type="ARBA" id="ARBA00023143"/>
    </source>
</evidence>
<protein>
    <recommendedName>
        <fullName evidence="5">Flagellar hook-associated protein 2</fullName>
        <shortName evidence="5">HAP2</shortName>
    </recommendedName>
    <alternativeName>
        <fullName evidence="5">Flagellar cap protein</fullName>
    </alternativeName>
</protein>
<comment type="similarity">
    <text evidence="1 5">Belongs to the FliD family.</text>
</comment>
<sequence length="468" mass="48016">MTSSVDGLVSGLSTSSLISSLMQVESAPQTKLKTKVETAQTAVASYLSVNAKVKSVKSAAESLAGLGSWRALTATSSSTGVTATATGGLTGMAGTAKFDVTSVARSQTTVLTADDTTAQGVYPSQITVQPGSWAKDANGYDEFTAVGSPVVIDVPEPRTAASLSTAVNNQSGTLGIRASVVNTSGNQGVIQFTSMKSGAANGFQIAGLENHGSGSSSPTTTAAKDAELTMNPGTASEYKVTSSSNTFSGLMPGVTLTVSKEENDVTVDATNDTKAIAGKMQALVDGVNAALAEIKTQTAYDTDTKKGSPLTGDFTVRQMSSALLSAVSNGLSYTRSGTDANGNETSTTVDFGSLKQLGVTLNKDGTLAFDEGAFTDAYNTNPSKVQEAGIALGNKFKKLTETQSNAITGVMTGRKSEIASLNDQIDNWDVRLAAKKEALQRTYTALETSLGNLKSQSSWLSGQLASLG</sequence>
<dbReference type="GO" id="GO:0071973">
    <property type="term" value="P:bacterial-type flagellum-dependent cell motility"/>
    <property type="evidence" value="ECO:0007669"/>
    <property type="project" value="TreeGrafter"/>
</dbReference>
<keyword evidence="8" id="KW-0969">Cilium</keyword>
<dbReference type="PANTHER" id="PTHR30288">
    <property type="entry name" value="FLAGELLAR CAP/ASSEMBLY PROTEIN FLID"/>
    <property type="match status" value="1"/>
</dbReference>
<name>A0A919TL97_9ACTN</name>
<organism evidence="8 9">
    <name type="scientific">Actinoplanes siamensis</name>
    <dbReference type="NCBI Taxonomy" id="1223317"/>
    <lineage>
        <taxon>Bacteria</taxon>
        <taxon>Bacillati</taxon>
        <taxon>Actinomycetota</taxon>
        <taxon>Actinomycetes</taxon>
        <taxon>Micromonosporales</taxon>
        <taxon>Micromonosporaceae</taxon>
        <taxon>Actinoplanes</taxon>
    </lineage>
</organism>
<dbReference type="PANTHER" id="PTHR30288:SF0">
    <property type="entry name" value="FLAGELLAR HOOK-ASSOCIATED PROTEIN 2"/>
    <property type="match status" value="1"/>
</dbReference>
<dbReference type="GO" id="GO:0007155">
    <property type="term" value="P:cell adhesion"/>
    <property type="evidence" value="ECO:0007669"/>
    <property type="project" value="InterPro"/>
</dbReference>
<dbReference type="GO" id="GO:0009424">
    <property type="term" value="C:bacterial-type flagellum hook"/>
    <property type="evidence" value="ECO:0007669"/>
    <property type="project" value="UniProtKB-UniRule"/>
</dbReference>
<dbReference type="EMBL" id="BOMW01000033">
    <property type="protein sequence ID" value="GIF06083.1"/>
    <property type="molecule type" value="Genomic_DNA"/>
</dbReference>
<accession>A0A919TL97</accession>
<evidence type="ECO:0000259" key="6">
    <source>
        <dbReference type="Pfam" id="PF02465"/>
    </source>
</evidence>
<evidence type="ECO:0000256" key="5">
    <source>
        <dbReference type="RuleBase" id="RU362066"/>
    </source>
</evidence>
<keyword evidence="9" id="KW-1185">Reference proteome</keyword>